<dbReference type="EMBL" id="CAJPEV010000116">
    <property type="protein sequence ID" value="CAG0880836.1"/>
    <property type="molecule type" value="Genomic_DNA"/>
</dbReference>
<feature type="domain" description="AB hydrolase-1" evidence="4">
    <location>
        <begin position="47"/>
        <end position="149"/>
    </location>
</feature>
<dbReference type="Gene3D" id="3.40.50.1820">
    <property type="entry name" value="alpha/beta hydrolase"/>
    <property type="match status" value="1"/>
</dbReference>
<dbReference type="GO" id="GO:0005737">
    <property type="term" value="C:cytoplasm"/>
    <property type="evidence" value="ECO:0007669"/>
    <property type="project" value="UniProtKB-SubCell"/>
</dbReference>
<accession>A0A7R8X5E7</accession>
<comment type="similarity">
    <text evidence="3">Belongs to the AB hydrolase superfamily. ABHD14 family.</text>
</comment>
<evidence type="ECO:0000313" key="5">
    <source>
        <dbReference type="EMBL" id="CAD7241273.1"/>
    </source>
</evidence>
<dbReference type="Proteomes" id="UP000677054">
    <property type="component" value="Unassembled WGS sequence"/>
</dbReference>
<organism evidence="5">
    <name type="scientific">Darwinula stevensoni</name>
    <dbReference type="NCBI Taxonomy" id="69355"/>
    <lineage>
        <taxon>Eukaryota</taxon>
        <taxon>Metazoa</taxon>
        <taxon>Ecdysozoa</taxon>
        <taxon>Arthropoda</taxon>
        <taxon>Crustacea</taxon>
        <taxon>Oligostraca</taxon>
        <taxon>Ostracoda</taxon>
        <taxon>Podocopa</taxon>
        <taxon>Podocopida</taxon>
        <taxon>Darwinulocopina</taxon>
        <taxon>Darwinuloidea</taxon>
        <taxon>Darwinulidae</taxon>
        <taxon>Darwinula</taxon>
    </lineage>
</organism>
<dbReference type="InterPro" id="IPR029058">
    <property type="entry name" value="AB_hydrolase_fold"/>
</dbReference>
<dbReference type="PANTHER" id="PTHR46197:SF3">
    <property type="entry name" value="AB HYDROLASE-1 DOMAIN-CONTAINING PROTEIN"/>
    <property type="match status" value="1"/>
</dbReference>
<evidence type="ECO:0000259" key="4">
    <source>
        <dbReference type="Pfam" id="PF00561"/>
    </source>
</evidence>
<dbReference type="SUPFAM" id="SSF53474">
    <property type="entry name" value="alpha/beta-Hydrolases"/>
    <property type="match status" value="1"/>
</dbReference>
<gene>
    <name evidence="5" type="ORF">DSTB1V02_LOCUS1273</name>
</gene>
<dbReference type="EMBL" id="LR899633">
    <property type="protein sequence ID" value="CAD7241273.1"/>
    <property type="molecule type" value="Genomic_DNA"/>
</dbReference>
<proteinExistence type="inferred from homology"/>
<evidence type="ECO:0000256" key="1">
    <source>
        <dbReference type="ARBA" id="ARBA00004496"/>
    </source>
</evidence>
<keyword evidence="2" id="KW-0963">Cytoplasm</keyword>
<evidence type="ECO:0000256" key="2">
    <source>
        <dbReference type="ARBA" id="ARBA00022490"/>
    </source>
</evidence>
<dbReference type="Pfam" id="PF00561">
    <property type="entry name" value="Abhydrolase_1"/>
    <property type="match status" value="1"/>
</dbReference>
<comment type="subcellular location">
    <subcellularLocation>
        <location evidence="1">Cytoplasm</location>
    </subcellularLocation>
</comment>
<evidence type="ECO:0000313" key="6">
    <source>
        <dbReference type="Proteomes" id="UP000677054"/>
    </source>
</evidence>
<sequence>MKIGFYPLWVVENGRSTTSRGFTSSDNPKNHPCEKAKPREVLDHQRPLILLLHGAAFSSSTWMEINTPAHLASLGYHVVAVDLPGAVQSKTTAKQLPSSQKGEFLKEFVDKLKFKRVVVVAPSMSGSYAFPFLRDHEEYFAGFVPVAPISDSLIDDVKLKKINVPSLIIYGSMDQQGAKAEVELANPSPHGGQVQDH</sequence>
<reference evidence="5" key="1">
    <citation type="submission" date="2020-11" db="EMBL/GenBank/DDBJ databases">
        <authorList>
            <person name="Tran Van P."/>
        </authorList>
    </citation>
    <scope>NUCLEOTIDE SEQUENCE</scope>
</reference>
<protein>
    <recommendedName>
        <fullName evidence="4">AB hydrolase-1 domain-containing protein</fullName>
    </recommendedName>
</protein>
<dbReference type="PANTHER" id="PTHR46197">
    <property type="entry name" value="PROTEIN ABHD14B-LIKE"/>
    <property type="match status" value="1"/>
</dbReference>
<dbReference type="InterPro" id="IPR000073">
    <property type="entry name" value="AB_hydrolase_1"/>
</dbReference>
<dbReference type="OrthoDB" id="284184at2759"/>
<name>A0A7R8X5E7_9CRUS</name>
<keyword evidence="6" id="KW-1185">Reference proteome</keyword>
<evidence type="ECO:0000256" key="3">
    <source>
        <dbReference type="ARBA" id="ARBA00037942"/>
    </source>
</evidence>
<dbReference type="AlphaFoldDB" id="A0A7R8X5E7"/>